<feature type="domain" description="Pyrimidine/purine nucleotide 5'-monophosphate nucleosidase C-terminal" evidence="4">
    <location>
        <begin position="333"/>
        <end position="448"/>
    </location>
</feature>
<dbReference type="GO" id="GO:0005829">
    <property type="term" value="C:cytosol"/>
    <property type="evidence" value="ECO:0007669"/>
    <property type="project" value="TreeGrafter"/>
</dbReference>
<organism evidence="6 7">
    <name type="scientific">Ferrimonas lipolytica</name>
    <dbReference type="NCBI Taxonomy" id="2724191"/>
    <lineage>
        <taxon>Bacteria</taxon>
        <taxon>Pseudomonadati</taxon>
        <taxon>Pseudomonadota</taxon>
        <taxon>Gammaproteobacteria</taxon>
        <taxon>Alteromonadales</taxon>
        <taxon>Ferrimonadaceae</taxon>
        <taxon>Ferrimonas</taxon>
    </lineage>
</organism>
<dbReference type="KEGG" id="fes:HER31_09175"/>
<dbReference type="Pfam" id="PF11892">
    <property type="entry name" value="PpnN_C"/>
    <property type="match status" value="1"/>
</dbReference>
<evidence type="ECO:0000259" key="5">
    <source>
        <dbReference type="Pfam" id="PF14793"/>
    </source>
</evidence>
<evidence type="ECO:0000256" key="1">
    <source>
        <dbReference type="ARBA" id="ARBA00000274"/>
    </source>
</evidence>
<accession>A0A6H1UDY5</accession>
<evidence type="ECO:0000313" key="6">
    <source>
        <dbReference type="EMBL" id="QIZ77038.1"/>
    </source>
</evidence>
<dbReference type="Proteomes" id="UP000501602">
    <property type="component" value="Chromosome"/>
</dbReference>
<comment type="catalytic activity">
    <reaction evidence="1">
        <text>AMP + H2O = D-ribose 5-phosphate + adenine</text>
        <dbReference type="Rhea" id="RHEA:20129"/>
        <dbReference type="ChEBI" id="CHEBI:15377"/>
        <dbReference type="ChEBI" id="CHEBI:16708"/>
        <dbReference type="ChEBI" id="CHEBI:78346"/>
        <dbReference type="ChEBI" id="CHEBI:456215"/>
        <dbReference type="EC" id="3.2.2.4"/>
    </reaction>
</comment>
<dbReference type="PANTHER" id="PTHR43393:SF1">
    <property type="entry name" value="PYRIMIDINE_PURINE NUCLEOTIDE 5'-MONOPHOSPHATE NUCLEOSIDASE"/>
    <property type="match status" value="1"/>
</dbReference>
<dbReference type="Pfam" id="PF14793">
    <property type="entry name" value="DUF4478"/>
    <property type="match status" value="1"/>
</dbReference>
<dbReference type="InterPro" id="IPR027820">
    <property type="entry name" value="PpnN_N"/>
</dbReference>
<keyword evidence="7" id="KW-1185">Reference proteome</keyword>
<name>A0A6H1UDY5_9GAMM</name>
<dbReference type="InterPro" id="IPR021826">
    <property type="entry name" value="PpnN_C"/>
</dbReference>
<dbReference type="SUPFAM" id="SSF102405">
    <property type="entry name" value="MCP/YpsA-like"/>
    <property type="match status" value="1"/>
</dbReference>
<dbReference type="InterPro" id="IPR037153">
    <property type="entry name" value="PpnN-like_sf"/>
</dbReference>
<dbReference type="InterPro" id="IPR052341">
    <property type="entry name" value="LOG_family_nucleotidases"/>
</dbReference>
<dbReference type="PANTHER" id="PTHR43393">
    <property type="entry name" value="CYTOKININ RIBOSIDE 5'-MONOPHOSPHATE PHOSPHORIBOHYDROLASE"/>
    <property type="match status" value="1"/>
</dbReference>
<evidence type="ECO:0000259" key="4">
    <source>
        <dbReference type="Pfam" id="PF11892"/>
    </source>
</evidence>
<dbReference type="EMBL" id="CP051180">
    <property type="protein sequence ID" value="QIZ77038.1"/>
    <property type="molecule type" value="Genomic_DNA"/>
</dbReference>
<dbReference type="InterPro" id="IPR031100">
    <property type="entry name" value="LOG_fam"/>
</dbReference>
<dbReference type="Gene3D" id="3.40.50.450">
    <property type="match status" value="1"/>
</dbReference>
<dbReference type="Pfam" id="PF03641">
    <property type="entry name" value="Lysine_decarbox"/>
    <property type="match status" value="1"/>
</dbReference>
<dbReference type="AlphaFoldDB" id="A0A6H1UDY5"/>
<dbReference type="InterPro" id="IPR049788">
    <property type="entry name" value="PpnN"/>
</dbReference>
<reference evidence="6 7" key="1">
    <citation type="submission" date="2020-04" db="EMBL/GenBank/DDBJ databases">
        <title>Ferrimonas sp. S7 isolated from sea water.</title>
        <authorList>
            <person name="Bae S.S."/>
            <person name="Baek K."/>
        </authorList>
    </citation>
    <scope>NUCLEOTIDE SEQUENCE [LARGE SCALE GENOMIC DNA]</scope>
    <source>
        <strain evidence="6 7">S7</strain>
    </source>
</reference>
<dbReference type="NCBIfam" id="NF038390">
    <property type="entry name" value="Nsidase_PpnN"/>
    <property type="match status" value="1"/>
</dbReference>
<dbReference type="Gene3D" id="3.30.1850.10">
    <property type="entry name" value="MoCo carrier protein-like"/>
    <property type="match status" value="1"/>
</dbReference>
<feature type="domain" description="Pyrimidine/purine nucleotide 5'-monophosphate nucleosidase N-terminal" evidence="5">
    <location>
        <begin position="3"/>
        <end position="110"/>
    </location>
</feature>
<evidence type="ECO:0000256" key="2">
    <source>
        <dbReference type="ARBA" id="ARBA00011985"/>
    </source>
</evidence>
<evidence type="ECO:0000256" key="3">
    <source>
        <dbReference type="ARBA" id="ARBA00031983"/>
    </source>
</evidence>
<dbReference type="RefSeq" id="WP_168660299.1">
    <property type="nucleotide sequence ID" value="NZ_CP051180.1"/>
</dbReference>
<proteinExistence type="predicted"/>
<protein>
    <recommendedName>
        <fullName evidence="3">AMP nucleosidase</fullName>
        <ecNumber evidence="2">3.2.2.4</ecNumber>
    </recommendedName>
    <alternativeName>
        <fullName evidence="3">AMP nucleosidase</fullName>
    </alternativeName>
</protein>
<evidence type="ECO:0000313" key="7">
    <source>
        <dbReference type="Proteomes" id="UP000501602"/>
    </source>
</evidence>
<gene>
    <name evidence="6" type="ORF">HER31_09175</name>
</gene>
<dbReference type="EC" id="3.2.2.4" evidence="2"/>
<sequence length="451" mass="49965">MQIQVRPKGSLDQLSQLEIERLHASAKSDLYQLFRSCSLAVLAAGIECDDSERLFSLYKDFQIKVLRQERGVILELTNPPLEALVDGKLMRSIQEHLSAVMRDILYINERFESLSHISLTNEKHITNAVFEIVRNAKAIKTGSSTNMVCCWGGHSINPVEYQYTREVGFELGLRDLNICTGCGPGAMEGPMKGAAIAHAKQRNKDGRFLGLTEPSIIAAEPPNQIVNELVILPDIEKRLEAFVRISHGIVIFPGGVGTAEELLYLLGILLNEHNLNEPMPVILTGPASSSSYFEEIHQFIGATLGPKAQNRYRIIIDDPVEVARHIKQQSAIVKMNRQQTGDSFAFNWSLKIEPEFQLPFEPSHEAMANLALQPSEDISALAANLRKAFSGIVAGNVKSSGVAAIAKHGPFQLNGDADMMRRMDNLLAAFVSQGRMKLQGEYHPCYEINHP</sequence>
<dbReference type="GO" id="GO:0008714">
    <property type="term" value="F:AMP nucleosidase activity"/>
    <property type="evidence" value="ECO:0007669"/>
    <property type="project" value="UniProtKB-EC"/>
</dbReference>